<name>A0AC34QBX7_9BILA</name>
<reference evidence="2" key="1">
    <citation type="submission" date="2022-11" db="UniProtKB">
        <authorList>
            <consortium name="WormBaseParasite"/>
        </authorList>
    </citation>
    <scope>IDENTIFICATION</scope>
</reference>
<sequence>MKIHFIIVLFLVIIAAAVNEGAVFRVKRQFGPGYGRGFGPGYGPGYGRGFGPGYGRGGFGGPYGGRGFGGPGPAVVRKTVVTTEVVRPGFGK</sequence>
<protein>
    <submittedName>
        <fullName evidence="2">Uncharacterized protein</fullName>
    </submittedName>
</protein>
<accession>A0AC34QBX7</accession>
<proteinExistence type="predicted"/>
<dbReference type="WBParaSite" id="JU765_v2.g14891.t1">
    <property type="protein sequence ID" value="JU765_v2.g14891.t1"/>
    <property type="gene ID" value="JU765_v2.g14891"/>
</dbReference>
<evidence type="ECO:0000313" key="1">
    <source>
        <dbReference type="Proteomes" id="UP000887576"/>
    </source>
</evidence>
<organism evidence="1 2">
    <name type="scientific">Panagrolaimus sp. JU765</name>
    <dbReference type="NCBI Taxonomy" id="591449"/>
    <lineage>
        <taxon>Eukaryota</taxon>
        <taxon>Metazoa</taxon>
        <taxon>Ecdysozoa</taxon>
        <taxon>Nematoda</taxon>
        <taxon>Chromadorea</taxon>
        <taxon>Rhabditida</taxon>
        <taxon>Tylenchina</taxon>
        <taxon>Panagrolaimomorpha</taxon>
        <taxon>Panagrolaimoidea</taxon>
        <taxon>Panagrolaimidae</taxon>
        <taxon>Panagrolaimus</taxon>
    </lineage>
</organism>
<dbReference type="Proteomes" id="UP000887576">
    <property type="component" value="Unplaced"/>
</dbReference>
<evidence type="ECO:0000313" key="2">
    <source>
        <dbReference type="WBParaSite" id="JU765_v2.g14891.t1"/>
    </source>
</evidence>